<proteinExistence type="predicted"/>
<evidence type="ECO:0000313" key="2">
    <source>
        <dbReference type="Proteomes" id="UP000726136"/>
    </source>
</evidence>
<dbReference type="EMBL" id="RDPI01000144">
    <property type="protein sequence ID" value="MBF4375443.1"/>
    <property type="molecule type" value="Genomic_DNA"/>
</dbReference>
<name>A0ABR9ZAH7_VIBAN</name>
<dbReference type="Proteomes" id="UP000726136">
    <property type="component" value="Unassembled WGS sequence"/>
</dbReference>
<organism evidence="1 2">
    <name type="scientific">Vibrio anguillarum</name>
    <name type="common">Listonella anguillarum</name>
    <dbReference type="NCBI Taxonomy" id="55601"/>
    <lineage>
        <taxon>Bacteria</taxon>
        <taxon>Pseudomonadati</taxon>
        <taxon>Pseudomonadota</taxon>
        <taxon>Gammaproteobacteria</taxon>
        <taxon>Vibrionales</taxon>
        <taxon>Vibrionaceae</taxon>
        <taxon>Vibrio</taxon>
    </lineage>
</organism>
<gene>
    <name evidence="1" type="ORF">EAY46_20725</name>
</gene>
<keyword evidence="2" id="KW-1185">Reference proteome</keyword>
<evidence type="ECO:0000313" key="1">
    <source>
        <dbReference type="EMBL" id="MBF4375443.1"/>
    </source>
</evidence>
<protein>
    <submittedName>
        <fullName evidence="1">Uncharacterized protein</fullName>
    </submittedName>
</protein>
<accession>A0ABR9ZAH7</accession>
<sequence>MGNEDLFSYMKKCAVDRKKAPIRVVSEDVLILGLSLLINNSEDVIRVLTTFKGKEHNRLLDALSNDLIIRNIVDYLEDSKREFLVLTDDSKKLKKSNFFNQLKGKVKVNSIPQKLLSDADVLKRGVNFVVGDNDALIVGSFDYSDENPSDLSVPTFINYFDESFNRNLSEYFNSVRDCCLNGGGSHV</sequence>
<dbReference type="RefSeq" id="WP_194664285.1">
    <property type="nucleotide sequence ID" value="NZ_RDPI01000144.1"/>
</dbReference>
<reference evidence="1 2" key="1">
    <citation type="journal article" date="2021" name="PeerJ">
        <title>Analysis of 44 Vibrio anguillarum genomes reveals high genetic diversity.</title>
        <authorList>
            <person name="Hansen M.J."/>
            <person name="Dalsgaard I."/>
        </authorList>
    </citation>
    <scope>NUCLEOTIDE SEQUENCE [LARGE SCALE GENOMIC DNA]</scope>
    <source>
        <strain evidence="1 2">040915-1/1B</strain>
    </source>
</reference>
<comment type="caution">
    <text evidence="1">The sequence shown here is derived from an EMBL/GenBank/DDBJ whole genome shotgun (WGS) entry which is preliminary data.</text>
</comment>